<gene>
    <name evidence="15" type="primary">cls</name>
    <name evidence="15" type="ORF">LQV63_13525</name>
</gene>
<feature type="active site" evidence="12">
    <location>
        <position position="402"/>
    </location>
</feature>
<comment type="catalytic activity">
    <reaction evidence="12">
        <text>2 a 1,2-diacyl-sn-glycero-3-phospho-(1'-sn-glycerol) = a cardiolipin + glycerol</text>
        <dbReference type="Rhea" id="RHEA:31451"/>
        <dbReference type="ChEBI" id="CHEBI:17754"/>
        <dbReference type="ChEBI" id="CHEBI:62237"/>
        <dbReference type="ChEBI" id="CHEBI:64716"/>
    </reaction>
</comment>
<name>A0ABS8YJ28_9BACL</name>
<evidence type="ECO:0000256" key="11">
    <source>
        <dbReference type="ARBA" id="ARBA00023264"/>
    </source>
</evidence>
<feature type="transmembrane region" description="Helical" evidence="12">
    <location>
        <begin position="6"/>
        <end position="28"/>
    </location>
</feature>
<dbReference type="Gene3D" id="3.30.870.10">
    <property type="entry name" value="Endonuclease Chain A"/>
    <property type="match status" value="2"/>
</dbReference>
<keyword evidence="3 12" id="KW-0444">Lipid biosynthesis</keyword>
<dbReference type="Pfam" id="PF13091">
    <property type="entry name" value="PLDc_2"/>
    <property type="match status" value="2"/>
</dbReference>
<reference evidence="15 16" key="1">
    <citation type="submission" date="2021-11" db="EMBL/GenBank/DDBJ databases">
        <title>Draft genome sequence of Paenibacillus profundus YoMME, a new Gram-positive bacteria with exoelectrogenic properties.</title>
        <authorList>
            <person name="Hubenova Y."/>
            <person name="Hubenova E."/>
            <person name="Manasiev Y."/>
            <person name="Peykov S."/>
            <person name="Mitov M."/>
        </authorList>
    </citation>
    <scope>NUCLEOTIDE SEQUENCE [LARGE SCALE GENOMIC DNA]</scope>
    <source>
        <strain evidence="15 16">YoMME</strain>
    </source>
</reference>
<evidence type="ECO:0000256" key="9">
    <source>
        <dbReference type="ARBA" id="ARBA00023136"/>
    </source>
</evidence>
<dbReference type="NCBIfam" id="TIGR04265">
    <property type="entry name" value="bac_cardiolipin"/>
    <property type="match status" value="1"/>
</dbReference>
<dbReference type="PANTHER" id="PTHR21248:SF22">
    <property type="entry name" value="PHOSPHOLIPASE D"/>
    <property type="match status" value="1"/>
</dbReference>
<keyword evidence="10 12" id="KW-0594">Phospholipid biosynthesis</keyword>
<evidence type="ECO:0000256" key="1">
    <source>
        <dbReference type="ARBA" id="ARBA00004651"/>
    </source>
</evidence>
<comment type="caution">
    <text evidence="15">The sequence shown here is derived from an EMBL/GenBank/DDBJ whole genome shotgun (WGS) entry which is preliminary data.</text>
</comment>
<evidence type="ECO:0000256" key="8">
    <source>
        <dbReference type="ARBA" id="ARBA00023098"/>
    </source>
</evidence>
<feature type="active site" evidence="12">
    <location>
        <position position="232"/>
    </location>
</feature>
<protein>
    <recommendedName>
        <fullName evidence="12 13">Cardiolipin synthase</fullName>
        <shortName evidence="12">CL synthase</shortName>
        <ecNumber evidence="12 13">2.7.8.-</ecNumber>
    </recommendedName>
</protein>
<evidence type="ECO:0000313" key="16">
    <source>
        <dbReference type="Proteomes" id="UP001199916"/>
    </source>
</evidence>
<keyword evidence="7 12" id="KW-1133">Transmembrane helix</keyword>
<feature type="active site" evidence="12">
    <location>
        <position position="404"/>
    </location>
</feature>
<dbReference type="CDD" id="cd09112">
    <property type="entry name" value="PLDc_CLS_2"/>
    <property type="match status" value="1"/>
</dbReference>
<dbReference type="PROSITE" id="PS50035">
    <property type="entry name" value="PLD"/>
    <property type="match status" value="2"/>
</dbReference>
<evidence type="ECO:0000259" key="14">
    <source>
        <dbReference type="PROSITE" id="PS50035"/>
    </source>
</evidence>
<feature type="active site" evidence="12">
    <location>
        <position position="225"/>
    </location>
</feature>
<dbReference type="CDD" id="cd09110">
    <property type="entry name" value="PLDc_CLS_1"/>
    <property type="match status" value="1"/>
</dbReference>
<dbReference type="Pfam" id="PF13396">
    <property type="entry name" value="PLDc_N"/>
    <property type="match status" value="1"/>
</dbReference>
<evidence type="ECO:0000256" key="13">
    <source>
        <dbReference type="NCBIfam" id="TIGR04265"/>
    </source>
</evidence>
<evidence type="ECO:0000256" key="10">
    <source>
        <dbReference type="ARBA" id="ARBA00023209"/>
    </source>
</evidence>
<dbReference type="SUPFAM" id="SSF56024">
    <property type="entry name" value="Phospholipase D/nuclease"/>
    <property type="match status" value="2"/>
</dbReference>
<evidence type="ECO:0000256" key="7">
    <source>
        <dbReference type="ARBA" id="ARBA00022989"/>
    </source>
</evidence>
<dbReference type="EC" id="2.7.8.-" evidence="12 13"/>
<evidence type="ECO:0000256" key="5">
    <source>
        <dbReference type="ARBA" id="ARBA00022692"/>
    </source>
</evidence>
<proteinExistence type="inferred from homology"/>
<keyword evidence="9 12" id="KW-0472">Membrane</keyword>
<accession>A0ABS8YJ28</accession>
<dbReference type="PANTHER" id="PTHR21248">
    <property type="entry name" value="CARDIOLIPIN SYNTHASE"/>
    <property type="match status" value="1"/>
</dbReference>
<evidence type="ECO:0000256" key="4">
    <source>
        <dbReference type="ARBA" id="ARBA00022679"/>
    </source>
</evidence>
<feature type="domain" description="PLD phosphodiesterase" evidence="14">
    <location>
        <begin position="220"/>
        <end position="247"/>
    </location>
</feature>
<dbReference type="Proteomes" id="UP001199916">
    <property type="component" value="Unassembled WGS sequence"/>
</dbReference>
<keyword evidence="2 12" id="KW-1003">Cell membrane</keyword>
<dbReference type="InterPro" id="IPR025202">
    <property type="entry name" value="PLD-like_dom"/>
</dbReference>
<feature type="active site" evidence="12">
    <location>
        <position position="409"/>
    </location>
</feature>
<comment type="subcellular location">
    <subcellularLocation>
        <location evidence="1 12">Cell membrane</location>
        <topology evidence="1 12">Multi-pass membrane protein</topology>
    </subcellularLocation>
</comment>
<comment type="function">
    <text evidence="12">Catalyzes the reversible phosphatidyl group transfer from one phosphatidylglycerol molecule to another to form cardiolipin (CL) (diphosphatidylglycerol) and glycerol.</text>
</comment>
<feature type="transmembrane region" description="Helical" evidence="12">
    <location>
        <begin position="35"/>
        <end position="57"/>
    </location>
</feature>
<keyword evidence="11 12" id="KW-1208">Phospholipid metabolism</keyword>
<keyword evidence="4 12" id="KW-0808">Transferase</keyword>
<keyword evidence="16" id="KW-1185">Reference proteome</keyword>
<sequence length="484" mass="55318">MWMSEAINFLAKWIVVINFLFAAVIIFLERRNVGVTWAWLMLLLFLPYVGFLVYILIGQNLARRKVYKIKPRTERLVRDEIAVQVRQMQQGEFFYRQPSNQKYEQLIYMNLANNYSPLTQNNEVDIITDGHEKIDALIARIHSATNHVHLLYYKLAGDETGRRVIDALTAQAEQGLEVRLLYDDIGSPGLKEDALQGLRAAGGEVYRFFPSRIPYLNLRVNYRNHRKIAVIDGEVGFVGGFNIGNEYLGLDPKIGHWRDTHLVLKGDAVHRLQAQFMLDWSIAAQQYIPFAPTYFPDINTNGSKAVQIVASGPDSDKQQIRNGMIKLFFEAKERIYLQTPYLVPDDSVLTALKVAVQSGVDVRIMIPRKGDSRVVQWASNSYLGELLRAGAKCYWYEKGFLHAKTVVVDGQAASVGTANMDHRSFELNFEVNAFVYDDGIGARLERIFEDDMRDARLLTWPEYKRRGIGSRFVESISRLLSPIL</sequence>
<comment type="similarity">
    <text evidence="12">Belongs to the phospholipase D family. Cardiolipin synthase subfamily.</text>
</comment>
<feature type="domain" description="PLD phosphodiesterase" evidence="14">
    <location>
        <begin position="397"/>
        <end position="424"/>
    </location>
</feature>
<feature type="active site" evidence="12">
    <location>
        <position position="227"/>
    </location>
</feature>
<dbReference type="InterPro" id="IPR027379">
    <property type="entry name" value="CLS_N"/>
</dbReference>
<dbReference type="InterPro" id="IPR022924">
    <property type="entry name" value="Cardiolipin_synthase"/>
</dbReference>
<dbReference type="SMART" id="SM00155">
    <property type="entry name" value="PLDc"/>
    <property type="match status" value="2"/>
</dbReference>
<keyword evidence="6" id="KW-0677">Repeat</keyword>
<organism evidence="15 16">
    <name type="scientific">Paenibacillus profundus</name>
    <dbReference type="NCBI Taxonomy" id="1173085"/>
    <lineage>
        <taxon>Bacteria</taxon>
        <taxon>Bacillati</taxon>
        <taxon>Bacillota</taxon>
        <taxon>Bacilli</taxon>
        <taxon>Bacillales</taxon>
        <taxon>Paenibacillaceae</taxon>
        <taxon>Paenibacillus</taxon>
    </lineage>
</organism>
<dbReference type="RefSeq" id="WP_019421247.1">
    <property type="nucleotide sequence ID" value="NZ_JAJNBZ010000009.1"/>
</dbReference>
<dbReference type="InterPro" id="IPR001736">
    <property type="entry name" value="PLipase_D/transphosphatidylase"/>
</dbReference>
<keyword evidence="5 12" id="KW-0812">Transmembrane</keyword>
<dbReference type="EMBL" id="JAJNBZ010000009">
    <property type="protein sequence ID" value="MCE5170331.1"/>
    <property type="molecule type" value="Genomic_DNA"/>
</dbReference>
<dbReference type="HAMAP" id="MF_01916">
    <property type="entry name" value="Cardiolipin_synth_Cls"/>
    <property type="match status" value="1"/>
</dbReference>
<evidence type="ECO:0000256" key="6">
    <source>
        <dbReference type="ARBA" id="ARBA00022737"/>
    </source>
</evidence>
<keyword evidence="8 12" id="KW-0443">Lipid metabolism</keyword>
<evidence type="ECO:0000313" key="15">
    <source>
        <dbReference type="EMBL" id="MCE5170331.1"/>
    </source>
</evidence>
<evidence type="ECO:0000256" key="3">
    <source>
        <dbReference type="ARBA" id="ARBA00022516"/>
    </source>
</evidence>
<evidence type="ECO:0000256" key="2">
    <source>
        <dbReference type="ARBA" id="ARBA00022475"/>
    </source>
</evidence>
<evidence type="ECO:0000256" key="12">
    <source>
        <dbReference type="HAMAP-Rule" id="MF_01916"/>
    </source>
</evidence>
<dbReference type="InterPro" id="IPR030874">
    <property type="entry name" value="Cardiolipin_synth_Firmi"/>
</dbReference>